<proteinExistence type="predicted"/>
<reference evidence="3 4" key="1">
    <citation type="submission" date="2022-05" db="EMBL/GenBank/DDBJ databases">
        <authorList>
            <person name="Zhou X."/>
            <person name="Li K."/>
            <person name="Man Y."/>
        </authorList>
    </citation>
    <scope>NUCLEOTIDE SEQUENCE [LARGE SCALE GENOMIC DNA]</scope>
    <source>
        <strain evidence="3 4">MS405</strain>
    </source>
</reference>
<dbReference type="SUPFAM" id="SSF69318">
    <property type="entry name" value="Integrin alpha N-terminal domain"/>
    <property type="match status" value="1"/>
</dbReference>
<feature type="region of interest" description="Disordered" evidence="1">
    <location>
        <begin position="291"/>
        <end position="336"/>
    </location>
</feature>
<gene>
    <name evidence="3" type="ORF">M4V62_01530</name>
</gene>
<protein>
    <submittedName>
        <fullName evidence="3">VCBS repeat-containing protein</fullName>
    </submittedName>
</protein>
<sequence>MKYERAEGTCKGLRRRGGLCLLAAALVMGAATGAYNHEVRPPIPDSACRPSAPDGTSGPAGRVGTPAPDFDGDGHPDLAAEVPASNGDVSETGRIALVYGSAHGPRPGHRTVFTPKDFRLPAHDGMSYGLSGPTVADLDGDGHLDLVAGGSAHVQWGDPEGPDPAHRPARVRLPHVGKGESAIDGKGHGVYGDQPVAGDFDGDGHADLATFRTDTDKRRLVVLHGPFTRTGEPARTSERADPDPRGANAVVDLQLIAAEATGDRATDLFVYEPAAPGTPLLLTGGADTATGLGKEPERLPKGESIAVGDFDGDRRPDIALGDSGIPDDEELEPADRKGTVTIRYGRTPEARVVIEGGARKGGFGIGLVAGDVNGDGCDDLAVHSAGDRWGESGSVDILRGGSSPGLGSQPWRHVPRSRHVPDPDPLNSQHWAGSPVSAADFDGDTRDELVLATAYQTDLGRDWWIINGAGKDMASFDAADLARHTAEEKSR</sequence>
<name>A0ABY4PJY6_9ACTN</name>
<feature type="region of interest" description="Disordered" evidence="1">
    <location>
        <begin position="42"/>
        <end position="75"/>
    </location>
</feature>
<evidence type="ECO:0000313" key="3">
    <source>
        <dbReference type="EMBL" id="UQT53861.1"/>
    </source>
</evidence>
<evidence type="ECO:0000256" key="2">
    <source>
        <dbReference type="SAM" id="SignalP"/>
    </source>
</evidence>
<dbReference type="EMBL" id="CP097289">
    <property type="protein sequence ID" value="UQT53861.1"/>
    <property type="molecule type" value="Genomic_DNA"/>
</dbReference>
<feature type="chain" id="PRO_5046604025" evidence="2">
    <location>
        <begin position="37"/>
        <end position="491"/>
    </location>
</feature>
<keyword evidence="2" id="KW-0732">Signal</keyword>
<dbReference type="InterPro" id="IPR028994">
    <property type="entry name" value="Integrin_alpha_N"/>
</dbReference>
<accession>A0ABY4PJY6</accession>
<dbReference type="Proteomes" id="UP000829992">
    <property type="component" value="Chromosome"/>
</dbReference>
<dbReference type="PANTHER" id="PTHR46580:SF2">
    <property type="entry name" value="MAM DOMAIN-CONTAINING PROTEIN"/>
    <property type="match status" value="1"/>
</dbReference>
<evidence type="ECO:0000313" key="4">
    <source>
        <dbReference type="Proteomes" id="UP000829992"/>
    </source>
</evidence>
<keyword evidence="4" id="KW-1185">Reference proteome</keyword>
<dbReference type="PANTHER" id="PTHR46580">
    <property type="entry name" value="SENSOR KINASE-RELATED"/>
    <property type="match status" value="1"/>
</dbReference>
<dbReference type="RefSeq" id="WP_249585359.1">
    <property type="nucleotide sequence ID" value="NZ_BAAAQL010000045.1"/>
</dbReference>
<feature type="signal peptide" evidence="2">
    <location>
        <begin position="1"/>
        <end position="36"/>
    </location>
</feature>
<organism evidence="3 4">
    <name type="scientific">Streptomyces durmitorensis</name>
    <dbReference type="NCBI Taxonomy" id="319947"/>
    <lineage>
        <taxon>Bacteria</taxon>
        <taxon>Bacillati</taxon>
        <taxon>Actinomycetota</taxon>
        <taxon>Actinomycetes</taxon>
        <taxon>Kitasatosporales</taxon>
        <taxon>Streptomycetaceae</taxon>
        <taxon>Streptomyces</taxon>
    </lineage>
</organism>
<evidence type="ECO:0000256" key="1">
    <source>
        <dbReference type="SAM" id="MobiDB-lite"/>
    </source>
</evidence>
<dbReference type="Gene3D" id="2.130.10.130">
    <property type="entry name" value="Integrin alpha, N-terminal"/>
    <property type="match status" value="2"/>
</dbReference>